<reference evidence="3" key="1">
    <citation type="journal article" date="2019" name="Int. J. Syst. Evol. Microbiol.">
        <title>The Global Catalogue of Microorganisms (GCM) 10K type strain sequencing project: providing services to taxonomists for standard genome sequencing and annotation.</title>
        <authorList>
            <consortium name="The Broad Institute Genomics Platform"/>
            <consortium name="The Broad Institute Genome Sequencing Center for Infectious Disease"/>
            <person name="Wu L."/>
            <person name="Ma J."/>
        </authorList>
    </citation>
    <scope>NUCLEOTIDE SEQUENCE [LARGE SCALE GENOMIC DNA]</scope>
    <source>
        <strain evidence="3">KCTC 12847</strain>
    </source>
</reference>
<protein>
    <submittedName>
        <fullName evidence="2">Methyltransferase domain-containing protein</fullName>
    </submittedName>
</protein>
<keyword evidence="2" id="KW-0489">Methyltransferase</keyword>
<feature type="domain" description="ABM" evidence="1">
    <location>
        <begin position="23"/>
        <end position="83"/>
    </location>
</feature>
<dbReference type="EMBL" id="JBHRUH010000015">
    <property type="protein sequence ID" value="MFC3292417.1"/>
    <property type="molecule type" value="Genomic_DNA"/>
</dbReference>
<dbReference type="SUPFAM" id="SSF53335">
    <property type="entry name" value="S-adenosyl-L-methionine-dependent methyltransferases"/>
    <property type="match status" value="1"/>
</dbReference>
<dbReference type="PANTHER" id="PTHR37811:SF2">
    <property type="entry name" value="ABM DOMAIN-CONTAINING PROTEIN"/>
    <property type="match status" value="1"/>
</dbReference>
<organism evidence="2 3">
    <name type="scientific">Modicisalibacter luteus</name>
    <dbReference type="NCBI Taxonomy" id="453962"/>
    <lineage>
        <taxon>Bacteria</taxon>
        <taxon>Pseudomonadati</taxon>
        <taxon>Pseudomonadota</taxon>
        <taxon>Gammaproteobacteria</taxon>
        <taxon>Oceanospirillales</taxon>
        <taxon>Halomonadaceae</taxon>
        <taxon>Modicisalibacter</taxon>
    </lineage>
</organism>
<dbReference type="SUPFAM" id="SSF54909">
    <property type="entry name" value="Dimeric alpha+beta barrel"/>
    <property type="match status" value="1"/>
</dbReference>
<evidence type="ECO:0000313" key="2">
    <source>
        <dbReference type="EMBL" id="MFC3292417.1"/>
    </source>
</evidence>
<dbReference type="InterPro" id="IPR029063">
    <property type="entry name" value="SAM-dependent_MTases_sf"/>
</dbReference>
<dbReference type="InterPro" id="IPR007138">
    <property type="entry name" value="ABM_dom"/>
</dbReference>
<dbReference type="InterPro" id="IPR011008">
    <property type="entry name" value="Dimeric_a/b-barrel"/>
</dbReference>
<dbReference type="GO" id="GO:0032259">
    <property type="term" value="P:methylation"/>
    <property type="evidence" value="ECO:0007669"/>
    <property type="project" value="UniProtKB-KW"/>
</dbReference>
<name>A0ABV7M2B8_9GAMM</name>
<dbReference type="Gene3D" id="3.40.50.150">
    <property type="entry name" value="Vaccinia Virus protein VP39"/>
    <property type="match status" value="1"/>
</dbReference>
<keyword evidence="3" id="KW-1185">Reference proteome</keyword>
<comment type="caution">
    <text evidence="2">The sequence shown here is derived from an EMBL/GenBank/DDBJ whole genome shotgun (WGS) entry which is preliminary data.</text>
</comment>
<dbReference type="GO" id="GO:0008168">
    <property type="term" value="F:methyltransferase activity"/>
    <property type="evidence" value="ECO:0007669"/>
    <property type="project" value="UniProtKB-KW"/>
</dbReference>
<dbReference type="Proteomes" id="UP001595640">
    <property type="component" value="Unassembled WGS sequence"/>
</dbReference>
<keyword evidence="2" id="KW-0808">Transferase</keyword>
<dbReference type="Pfam" id="PF03992">
    <property type="entry name" value="ABM"/>
    <property type="match status" value="1"/>
</dbReference>
<accession>A0ABV7M2B8</accession>
<dbReference type="PANTHER" id="PTHR37811">
    <property type="entry name" value="BLL5343 PROTEIN"/>
    <property type="match status" value="1"/>
</dbReference>
<evidence type="ECO:0000259" key="1">
    <source>
        <dbReference type="Pfam" id="PF03992"/>
    </source>
</evidence>
<dbReference type="RefSeq" id="WP_019018027.1">
    <property type="nucleotide sequence ID" value="NZ_BMXD01000002.1"/>
</dbReference>
<gene>
    <name evidence="2" type="ORF">ACFOEI_10075</name>
</gene>
<evidence type="ECO:0000313" key="3">
    <source>
        <dbReference type="Proteomes" id="UP001595640"/>
    </source>
</evidence>
<dbReference type="Gene3D" id="3.30.70.100">
    <property type="match status" value="1"/>
</dbReference>
<dbReference type="Pfam" id="PF13489">
    <property type="entry name" value="Methyltransf_23"/>
    <property type="match status" value="1"/>
</dbReference>
<dbReference type="InterPro" id="IPR052936">
    <property type="entry name" value="Jasmonate_Hydroxylase-like"/>
</dbReference>
<sequence>MDDFAGTPEPPYYAVIFTSSLSSNTDGYAETARRMVELAARQPGYLGLESAREGGLGITVSYWRDEGSIRAWKADLEHQKAQRQGRDVWYRGYATRVARVERSYGVLPTQQNESCLAPSGPIERQRDSWERNAPAWIRSVRDGCIASRQVTDRAMIDAVLSRQPRRVLDLGCGEGWLCRSLADQGIECIGIDASRELVEAAREQGGGRFVELDYASLSRLMEETGETRFDIVVANFSLLDDALEATLDRIIPALASHGQLLIQTLHPWALQEGQAYRSGWRDEDFRSHSVDFSTSMPWFYRTMSDWVSCLARAGFSLTEVIEPACPESGRPLSLLMACRVAQ</sequence>
<dbReference type="CDD" id="cd02440">
    <property type="entry name" value="AdoMet_MTases"/>
    <property type="match status" value="1"/>
</dbReference>
<proteinExistence type="predicted"/>